<name>A0A392PSN9_9FABA</name>
<feature type="non-terminal residue" evidence="1">
    <location>
        <position position="1"/>
    </location>
</feature>
<dbReference type="Proteomes" id="UP000265520">
    <property type="component" value="Unassembled WGS sequence"/>
</dbReference>
<reference evidence="1 2" key="1">
    <citation type="journal article" date="2018" name="Front. Plant Sci.">
        <title>Red Clover (Trifolium pratense) and Zigzag Clover (T. medium) - A Picture of Genomic Similarities and Differences.</title>
        <authorList>
            <person name="Dluhosova J."/>
            <person name="Istvanek J."/>
            <person name="Nedelnik J."/>
            <person name="Repkova J."/>
        </authorList>
    </citation>
    <scope>NUCLEOTIDE SEQUENCE [LARGE SCALE GENOMIC DNA]</scope>
    <source>
        <strain evidence="2">cv. 10/8</strain>
        <tissue evidence="1">Leaf</tissue>
    </source>
</reference>
<sequence length="98" mass="11135">GLLVLVSDLRFKKSDMRCLEGRQSSGADVLGGVRGGTSRCDRRIVCSFCDENLRRGVWRRMVAPFVTKISSPRFLDLMNAIAVLFLRKNGRKVEFRGW</sequence>
<dbReference type="AlphaFoldDB" id="A0A392PSN9"/>
<accession>A0A392PSN9</accession>
<keyword evidence="2" id="KW-1185">Reference proteome</keyword>
<evidence type="ECO:0000313" key="2">
    <source>
        <dbReference type="Proteomes" id="UP000265520"/>
    </source>
</evidence>
<evidence type="ECO:0000313" key="1">
    <source>
        <dbReference type="EMBL" id="MCI15118.1"/>
    </source>
</evidence>
<organism evidence="1 2">
    <name type="scientific">Trifolium medium</name>
    <dbReference type="NCBI Taxonomy" id="97028"/>
    <lineage>
        <taxon>Eukaryota</taxon>
        <taxon>Viridiplantae</taxon>
        <taxon>Streptophyta</taxon>
        <taxon>Embryophyta</taxon>
        <taxon>Tracheophyta</taxon>
        <taxon>Spermatophyta</taxon>
        <taxon>Magnoliopsida</taxon>
        <taxon>eudicotyledons</taxon>
        <taxon>Gunneridae</taxon>
        <taxon>Pentapetalae</taxon>
        <taxon>rosids</taxon>
        <taxon>fabids</taxon>
        <taxon>Fabales</taxon>
        <taxon>Fabaceae</taxon>
        <taxon>Papilionoideae</taxon>
        <taxon>50 kb inversion clade</taxon>
        <taxon>NPAAA clade</taxon>
        <taxon>Hologalegina</taxon>
        <taxon>IRL clade</taxon>
        <taxon>Trifolieae</taxon>
        <taxon>Trifolium</taxon>
    </lineage>
</organism>
<proteinExistence type="predicted"/>
<comment type="caution">
    <text evidence="1">The sequence shown here is derived from an EMBL/GenBank/DDBJ whole genome shotgun (WGS) entry which is preliminary data.</text>
</comment>
<dbReference type="EMBL" id="LXQA010095103">
    <property type="protein sequence ID" value="MCI15118.1"/>
    <property type="molecule type" value="Genomic_DNA"/>
</dbReference>
<protein>
    <submittedName>
        <fullName evidence="1">Uncharacterized protein</fullName>
    </submittedName>
</protein>